<dbReference type="Proteomes" id="UP000249056">
    <property type="component" value="Unassembled WGS sequence"/>
</dbReference>
<feature type="region of interest" description="Disordered" evidence="1">
    <location>
        <begin position="106"/>
        <end position="138"/>
    </location>
</feature>
<evidence type="ECO:0000313" key="2">
    <source>
        <dbReference type="EMBL" id="RAL60335.1"/>
    </source>
</evidence>
<accession>A0A395IJD8</accession>
<feature type="region of interest" description="Disordered" evidence="1">
    <location>
        <begin position="1"/>
        <end position="54"/>
    </location>
</feature>
<proteinExistence type="predicted"/>
<evidence type="ECO:0000256" key="1">
    <source>
        <dbReference type="SAM" id="MobiDB-lite"/>
    </source>
</evidence>
<feature type="compositionally biased region" description="Basic and acidic residues" evidence="1">
    <location>
        <begin position="125"/>
        <end position="138"/>
    </location>
</feature>
<dbReference type="OrthoDB" id="4848529at2759"/>
<feature type="compositionally biased region" description="Low complexity" evidence="1">
    <location>
        <begin position="33"/>
        <end position="54"/>
    </location>
</feature>
<dbReference type="AlphaFoldDB" id="A0A395IJD8"/>
<gene>
    <name evidence="2" type="ORF">DID88_000111</name>
</gene>
<protein>
    <submittedName>
        <fullName evidence="2">Uncharacterized protein</fullName>
    </submittedName>
</protein>
<evidence type="ECO:0000313" key="3">
    <source>
        <dbReference type="Proteomes" id="UP000249056"/>
    </source>
</evidence>
<reference evidence="2 3" key="1">
    <citation type="submission" date="2018-06" db="EMBL/GenBank/DDBJ databases">
        <title>Genome Sequence of the Brown Rot Fungal Pathogen Monilinia fructigena.</title>
        <authorList>
            <person name="Landi L."/>
            <person name="De Miccolis Angelini R.M."/>
            <person name="Pollastro S."/>
            <person name="Abate D."/>
            <person name="Faretra F."/>
            <person name="Romanazzi G."/>
        </authorList>
    </citation>
    <scope>NUCLEOTIDE SEQUENCE [LARGE SCALE GENOMIC DNA]</scope>
    <source>
        <strain evidence="2 3">Mfrg269</strain>
    </source>
</reference>
<organism evidence="2 3">
    <name type="scientific">Monilinia fructigena</name>
    <dbReference type="NCBI Taxonomy" id="38457"/>
    <lineage>
        <taxon>Eukaryota</taxon>
        <taxon>Fungi</taxon>
        <taxon>Dikarya</taxon>
        <taxon>Ascomycota</taxon>
        <taxon>Pezizomycotina</taxon>
        <taxon>Leotiomycetes</taxon>
        <taxon>Helotiales</taxon>
        <taxon>Sclerotiniaceae</taxon>
        <taxon>Monilinia</taxon>
    </lineage>
</organism>
<sequence>MSLPAGNPQVPAEAGAPDVSAANGKGKGKAKAKAAVAPDSDSGSESGSVSVSGSGDKELLALSWVFQQGDITKLRPKFEEIDLPYRTTRAFKNFWFDFRKAARESTGVEAQAAGASGPSKNKKGKVTDDKDAVQKKPK</sequence>
<comment type="caution">
    <text evidence="2">The sequence shown here is derived from an EMBL/GenBank/DDBJ whole genome shotgun (WGS) entry which is preliminary data.</text>
</comment>
<name>A0A395IJD8_9HELO</name>
<dbReference type="EMBL" id="QKRW01000041">
    <property type="protein sequence ID" value="RAL60335.1"/>
    <property type="molecule type" value="Genomic_DNA"/>
</dbReference>
<keyword evidence="3" id="KW-1185">Reference proteome</keyword>